<evidence type="ECO:0000256" key="6">
    <source>
        <dbReference type="ARBA" id="ARBA00022777"/>
    </source>
</evidence>
<dbReference type="SMART" id="SM00387">
    <property type="entry name" value="HATPase_c"/>
    <property type="match status" value="1"/>
</dbReference>
<sequence length="487" mass="55594">MYRTKVLILTSDIALESEIHQLLLEHPDKYTIFHQTELAQKTDLFDVTLIDENLIDKNPADFLAQYTIELFPSTVIYLTDSIELNDEFTAVKSLTADYLYKSQLTASGLNNSIKYALESRKLKREIEKQQKRYQSLFYNAVDAAFFLTADLKIENINEVFSNLFGVKLHQINGDDFKTIFNDPTEYERFVSRFIEDDKESYECEMKFNRLDRKGIFPGHLKISALREYYSSSATPSKMISGYHGTLSNISYKKRISSIKENSSRIAMTYRLARTLAHEIRNPLTNITLAVNQLEDEVPKNEETELYIGIIERCTRRIDKLIDQLLKSSEQKSLQSTECDIIDITNRAVDDAKDRAQLLDIKLITDFESEKSLYFCDSGKLLIAISNIITNAIESIDNESGQVIIGTYEEDGYLCIYIEDNGSGMTESQQKTLFDPFFTSKKKGVGLGLTNTLSIISEHKGHIEVDSEKSIGSTFTILLPIADILQKD</sequence>
<keyword evidence="3" id="KW-0597">Phosphoprotein</keyword>
<keyword evidence="7" id="KW-0067">ATP-binding</keyword>
<dbReference type="InterPro" id="IPR000014">
    <property type="entry name" value="PAS"/>
</dbReference>
<dbReference type="Gene3D" id="1.10.287.130">
    <property type="match status" value="1"/>
</dbReference>
<dbReference type="RefSeq" id="WP_163286972.1">
    <property type="nucleotide sequence ID" value="NZ_JAAGVY010000057.1"/>
</dbReference>
<dbReference type="PRINTS" id="PR00344">
    <property type="entry name" value="BCTRLSENSOR"/>
</dbReference>
<evidence type="ECO:0000256" key="7">
    <source>
        <dbReference type="ARBA" id="ARBA00022840"/>
    </source>
</evidence>
<dbReference type="SUPFAM" id="SSF47384">
    <property type="entry name" value="Homodimeric domain of signal transducing histidine kinase"/>
    <property type="match status" value="1"/>
</dbReference>
<keyword evidence="4" id="KW-0808">Transferase</keyword>
<dbReference type="InterPro" id="IPR003594">
    <property type="entry name" value="HATPase_dom"/>
</dbReference>
<dbReference type="GO" id="GO:0005524">
    <property type="term" value="F:ATP binding"/>
    <property type="evidence" value="ECO:0007669"/>
    <property type="project" value="UniProtKB-KW"/>
</dbReference>
<dbReference type="SUPFAM" id="SSF55785">
    <property type="entry name" value="PYP-like sensor domain (PAS domain)"/>
    <property type="match status" value="1"/>
</dbReference>
<reference evidence="10 11" key="1">
    <citation type="submission" date="2020-02" db="EMBL/GenBank/DDBJ databases">
        <title>Out from the shadows clarifying the taxonomy of the family Cryomorphaceae and related taxa by utilizing the GTDB taxonomic framework.</title>
        <authorList>
            <person name="Bowman J.P."/>
        </authorList>
    </citation>
    <scope>NUCLEOTIDE SEQUENCE [LARGE SCALE GENOMIC DNA]</scope>
    <source>
        <strain evidence="10 11">QSSC 1-22</strain>
    </source>
</reference>
<dbReference type="InterPro" id="IPR035965">
    <property type="entry name" value="PAS-like_dom_sf"/>
</dbReference>
<keyword evidence="8" id="KW-0902">Two-component regulatory system</keyword>
<dbReference type="Gene3D" id="3.30.565.10">
    <property type="entry name" value="Histidine kinase-like ATPase, C-terminal domain"/>
    <property type="match status" value="1"/>
</dbReference>
<dbReference type="InterPro" id="IPR005467">
    <property type="entry name" value="His_kinase_dom"/>
</dbReference>
<evidence type="ECO:0000313" key="11">
    <source>
        <dbReference type="Proteomes" id="UP000486602"/>
    </source>
</evidence>
<organism evidence="10 11">
    <name type="scientific">Cryomorpha ignava</name>
    <dbReference type="NCBI Taxonomy" id="101383"/>
    <lineage>
        <taxon>Bacteria</taxon>
        <taxon>Pseudomonadati</taxon>
        <taxon>Bacteroidota</taxon>
        <taxon>Flavobacteriia</taxon>
        <taxon>Flavobacteriales</taxon>
        <taxon>Cryomorphaceae</taxon>
        <taxon>Cryomorpha</taxon>
    </lineage>
</organism>
<dbReference type="SMART" id="SM00388">
    <property type="entry name" value="HisKA"/>
    <property type="match status" value="1"/>
</dbReference>
<evidence type="ECO:0000256" key="4">
    <source>
        <dbReference type="ARBA" id="ARBA00022679"/>
    </source>
</evidence>
<dbReference type="Gene3D" id="3.30.450.20">
    <property type="entry name" value="PAS domain"/>
    <property type="match status" value="1"/>
</dbReference>
<dbReference type="InterPro" id="IPR004358">
    <property type="entry name" value="Sig_transdc_His_kin-like_C"/>
</dbReference>
<name>A0A7K3WV34_9FLAO</name>
<comment type="catalytic activity">
    <reaction evidence="1">
        <text>ATP + protein L-histidine = ADP + protein N-phospho-L-histidine.</text>
        <dbReference type="EC" id="2.7.13.3"/>
    </reaction>
</comment>
<evidence type="ECO:0000256" key="3">
    <source>
        <dbReference type="ARBA" id="ARBA00022553"/>
    </source>
</evidence>
<feature type="domain" description="Histidine kinase" evidence="9">
    <location>
        <begin position="274"/>
        <end position="482"/>
    </location>
</feature>
<dbReference type="Pfam" id="PF00512">
    <property type="entry name" value="HisKA"/>
    <property type="match status" value="1"/>
</dbReference>
<evidence type="ECO:0000313" key="10">
    <source>
        <dbReference type="EMBL" id="NEN25517.1"/>
    </source>
</evidence>
<protein>
    <recommendedName>
        <fullName evidence="2">histidine kinase</fullName>
        <ecNumber evidence="2">2.7.13.3</ecNumber>
    </recommendedName>
</protein>
<keyword evidence="11" id="KW-1185">Reference proteome</keyword>
<dbReference type="InterPro" id="IPR036890">
    <property type="entry name" value="HATPase_C_sf"/>
</dbReference>
<accession>A0A7K3WV34</accession>
<gene>
    <name evidence="10" type="ORF">G3O08_18655</name>
</gene>
<keyword evidence="5" id="KW-0547">Nucleotide-binding</keyword>
<dbReference type="SUPFAM" id="SSF55874">
    <property type="entry name" value="ATPase domain of HSP90 chaperone/DNA topoisomerase II/histidine kinase"/>
    <property type="match status" value="1"/>
</dbReference>
<dbReference type="CDD" id="cd00082">
    <property type="entry name" value="HisKA"/>
    <property type="match status" value="1"/>
</dbReference>
<evidence type="ECO:0000256" key="2">
    <source>
        <dbReference type="ARBA" id="ARBA00012438"/>
    </source>
</evidence>
<dbReference type="InterPro" id="IPR003661">
    <property type="entry name" value="HisK_dim/P_dom"/>
</dbReference>
<dbReference type="AlphaFoldDB" id="A0A7K3WV34"/>
<dbReference type="InterPro" id="IPR036097">
    <property type="entry name" value="HisK_dim/P_sf"/>
</dbReference>
<keyword evidence="6" id="KW-0418">Kinase</keyword>
<dbReference type="GO" id="GO:0000155">
    <property type="term" value="F:phosphorelay sensor kinase activity"/>
    <property type="evidence" value="ECO:0007669"/>
    <property type="project" value="InterPro"/>
</dbReference>
<dbReference type="InterPro" id="IPR011006">
    <property type="entry name" value="CheY-like_superfamily"/>
</dbReference>
<dbReference type="EC" id="2.7.13.3" evidence="2"/>
<dbReference type="PANTHER" id="PTHR43065">
    <property type="entry name" value="SENSOR HISTIDINE KINASE"/>
    <property type="match status" value="1"/>
</dbReference>
<dbReference type="PROSITE" id="PS50109">
    <property type="entry name" value="HIS_KIN"/>
    <property type="match status" value="1"/>
</dbReference>
<evidence type="ECO:0000256" key="5">
    <source>
        <dbReference type="ARBA" id="ARBA00022741"/>
    </source>
</evidence>
<evidence type="ECO:0000256" key="8">
    <source>
        <dbReference type="ARBA" id="ARBA00023012"/>
    </source>
</evidence>
<dbReference type="NCBIfam" id="TIGR00229">
    <property type="entry name" value="sensory_box"/>
    <property type="match status" value="1"/>
</dbReference>
<evidence type="ECO:0000259" key="9">
    <source>
        <dbReference type="PROSITE" id="PS50109"/>
    </source>
</evidence>
<dbReference type="EMBL" id="JAAGVY010000057">
    <property type="protein sequence ID" value="NEN25517.1"/>
    <property type="molecule type" value="Genomic_DNA"/>
</dbReference>
<evidence type="ECO:0000256" key="1">
    <source>
        <dbReference type="ARBA" id="ARBA00000085"/>
    </source>
</evidence>
<dbReference type="Pfam" id="PF02518">
    <property type="entry name" value="HATPase_c"/>
    <property type="match status" value="1"/>
</dbReference>
<dbReference type="PANTHER" id="PTHR43065:SF10">
    <property type="entry name" value="PEROXIDE STRESS-ACTIVATED HISTIDINE KINASE MAK3"/>
    <property type="match status" value="1"/>
</dbReference>
<dbReference type="Proteomes" id="UP000486602">
    <property type="component" value="Unassembled WGS sequence"/>
</dbReference>
<dbReference type="SUPFAM" id="SSF52172">
    <property type="entry name" value="CheY-like"/>
    <property type="match status" value="1"/>
</dbReference>
<proteinExistence type="predicted"/>
<comment type="caution">
    <text evidence="10">The sequence shown here is derived from an EMBL/GenBank/DDBJ whole genome shotgun (WGS) entry which is preliminary data.</text>
</comment>